<keyword evidence="9" id="KW-1185">Reference proteome</keyword>
<feature type="transmembrane region" description="Helical" evidence="7">
    <location>
        <begin position="508"/>
        <end position="531"/>
    </location>
</feature>
<protein>
    <recommendedName>
        <fullName evidence="10">Transmembrane protein</fullName>
    </recommendedName>
</protein>
<evidence type="ECO:0008006" key="10">
    <source>
        <dbReference type="Google" id="ProtNLM"/>
    </source>
</evidence>
<organism evidence="8 9">
    <name type="scientific">Pythium oligandrum</name>
    <name type="common">Mycoparasitic fungus</name>
    <dbReference type="NCBI Taxonomy" id="41045"/>
    <lineage>
        <taxon>Eukaryota</taxon>
        <taxon>Sar</taxon>
        <taxon>Stramenopiles</taxon>
        <taxon>Oomycota</taxon>
        <taxon>Peronosporomycetes</taxon>
        <taxon>Pythiales</taxon>
        <taxon>Pythiaceae</taxon>
        <taxon>Pythium</taxon>
    </lineage>
</organism>
<keyword evidence="5 7" id="KW-1133">Transmembrane helix</keyword>
<proteinExistence type="inferred from homology"/>
<dbReference type="InterPro" id="IPR039309">
    <property type="entry name" value="BT1"/>
</dbReference>
<dbReference type="PANTHER" id="PTHR31585">
    <property type="entry name" value="FOLATE-BIOPTERIN TRANSPORTER 1, CHLOROPLASTIC"/>
    <property type="match status" value="1"/>
</dbReference>
<evidence type="ECO:0000256" key="5">
    <source>
        <dbReference type="ARBA" id="ARBA00022989"/>
    </source>
</evidence>
<evidence type="ECO:0000256" key="2">
    <source>
        <dbReference type="ARBA" id="ARBA00007015"/>
    </source>
</evidence>
<keyword evidence="3" id="KW-0813">Transport</keyword>
<dbReference type="EMBL" id="SPLM01000111">
    <property type="protein sequence ID" value="TMW58544.1"/>
    <property type="molecule type" value="Genomic_DNA"/>
</dbReference>
<feature type="transmembrane region" description="Helical" evidence="7">
    <location>
        <begin position="466"/>
        <end position="487"/>
    </location>
</feature>
<evidence type="ECO:0000256" key="3">
    <source>
        <dbReference type="ARBA" id="ARBA00022448"/>
    </source>
</evidence>
<feature type="transmembrane region" description="Helical" evidence="7">
    <location>
        <begin position="166"/>
        <end position="187"/>
    </location>
</feature>
<sequence>MAAKLDLAERISYLSTSSIQTKDLDGDYTNAVTPNLEGGALRAGEAPELFSKQFIGLFAQYAGLGLIYGTIPSTVYPFLTVYLNMEGSATVSASALLAIPLSLKVFIGMVTDNFPILGHRRRPYMILGWTLCAISLFIMGVMPMPEPYFVKPEYRKMLKVSELIDGAKYIVLMMLAALGYITAVVASDGMLVEYAQREPEAVRGRTQASVYSVRTMFMVLANIILALGMNGKEYGGDWSKGMSFANVMLLLAIFCVPIITITWFFVQEERFERPNFKAYIESLWEAIQTRPFYQVVAFNFLANLFNNQSYVAAGPIQIFWVKATNLNYNLSHIIGNLVFVIMLTVTGKYGLQWNWRWILGGTAFSIVCIDAVFSMITVWDVFRNQWFWLGGPIVENVPYAMQFIVATFVVVELAGNGNEAACYGLLTTVMNLSQPFAATFTKLINSNFDVWNKDIMTDTHHVRTQVTYTILISYACKIFSLVFLVLLPPQKAATQELKRTGRSSKIMGTITIFYCSFALVWSIMTNLLAIFESTQCLAITGGCHNN</sequence>
<dbReference type="Pfam" id="PF03092">
    <property type="entry name" value="BT1"/>
    <property type="match status" value="1"/>
</dbReference>
<feature type="transmembrane region" description="Helical" evidence="7">
    <location>
        <begin position="326"/>
        <end position="345"/>
    </location>
</feature>
<dbReference type="GO" id="GO:0016020">
    <property type="term" value="C:membrane"/>
    <property type="evidence" value="ECO:0007669"/>
    <property type="project" value="UniProtKB-SubCell"/>
</dbReference>
<feature type="transmembrane region" description="Helical" evidence="7">
    <location>
        <begin position="123"/>
        <end position="142"/>
    </location>
</feature>
<dbReference type="PANTHER" id="PTHR31585:SF5">
    <property type="entry name" value="RNA-BINDING S4 DOMAIN-CONTAINING PROTEIN"/>
    <property type="match status" value="1"/>
</dbReference>
<comment type="similarity">
    <text evidence="2">Belongs to the major facilitator superfamily. Folate-biopterin transporter (TC 2.A.71) family.</text>
</comment>
<dbReference type="Gene3D" id="1.20.1250.20">
    <property type="entry name" value="MFS general substrate transporter like domains"/>
    <property type="match status" value="1"/>
</dbReference>
<evidence type="ECO:0000256" key="7">
    <source>
        <dbReference type="SAM" id="Phobius"/>
    </source>
</evidence>
<evidence type="ECO:0000256" key="6">
    <source>
        <dbReference type="ARBA" id="ARBA00023136"/>
    </source>
</evidence>
<name>A0A8K1FF20_PYTOL</name>
<dbReference type="OrthoDB" id="754047at2759"/>
<feature type="transmembrane region" description="Helical" evidence="7">
    <location>
        <begin position="247"/>
        <end position="266"/>
    </location>
</feature>
<keyword evidence="6 7" id="KW-0472">Membrane</keyword>
<gene>
    <name evidence="8" type="ORF">Poli38472_010103</name>
</gene>
<accession>A0A8K1FF20</accession>
<feature type="transmembrane region" description="Helical" evidence="7">
    <location>
        <begin position="208"/>
        <end position="227"/>
    </location>
</feature>
<dbReference type="Proteomes" id="UP000794436">
    <property type="component" value="Unassembled WGS sequence"/>
</dbReference>
<dbReference type="InterPro" id="IPR036259">
    <property type="entry name" value="MFS_trans_sf"/>
</dbReference>
<keyword evidence="4 7" id="KW-0812">Transmembrane</keyword>
<comment type="subcellular location">
    <subcellularLocation>
        <location evidence="1">Membrane</location>
        <topology evidence="1">Multi-pass membrane protein</topology>
    </subcellularLocation>
</comment>
<evidence type="ECO:0000256" key="1">
    <source>
        <dbReference type="ARBA" id="ARBA00004141"/>
    </source>
</evidence>
<evidence type="ECO:0000313" key="9">
    <source>
        <dbReference type="Proteomes" id="UP000794436"/>
    </source>
</evidence>
<dbReference type="SUPFAM" id="SSF103473">
    <property type="entry name" value="MFS general substrate transporter"/>
    <property type="match status" value="1"/>
</dbReference>
<feature type="transmembrane region" description="Helical" evidence="7">
    <location>
        <begin position="91"/>
        <end position="111"/>
    </location>
</feature>
<evidence type="ECO:0000313" key="8">
    <source>
        <dbReference type="EMBL" id="TMW58544.1"/>
    </source>
</evidence>
<comment type="caution">
    <text evidence="8">The sequence shown here is derived from an EMBL/GenBank/DDBJ whole genome shotgun (WGS) entry which is preliminary data.</text>
</comment>
<feature type="transmembrane region" description="Helical" evidence="7">
    <location>
        <begin position="357"/>
        <end position="379"/>
    </location>
</feature>
<dbReference type="AlphaFoldDB" id="A0A8K1FF20"/>
<reference evidence="8" key="1">
    <citation type="submission" date="2019-03" db="EMBL/GenBank/DDBJ databases">
        <title>Long read genome sequence of the mycoparasitic Pythium oligandrum ATCC 38472 isolated from sugarbeet rhizosphere.</title>
        <authorList>
            <person name="Gaulin E."/>
        </authorList>
    </citation>
    <scope>NUCLEOTIDE SEQUENCE</scope>
    <source>
        <strain evidence="8">ATCC 38472_TT</strain>
    </source>
</reference>
<evidence type="ECO:0000256" key="4">
    <source>
        <dbReference type="ARBA" id="ARBA00022692"/>
    </source>
</evidence>